<feature type="signal peptide" evidence="2">
    <location>
        <begin position="1"/>
        <end position="18"/>
    </location>
</feature>
<dbReference type="EMBL" id="KN831769">
    <property type="protein sequence ID" value="KIM48176.1"/>
    <property type="molecule type" value="Genomic_DNA"/>
</dbReference>
<reference evidence="3 4" key="1">
    <citation type="submission" date="2014-04" db="EMBL/GenBank/DDBJ databases">
        <authorList>
            <consortium name="DOE Joint Genome Institute"/>
            <person name="Kuo A."/>
            <person name="Gay G."/>
            <person name="Dore J."/>
            <person name="Kohler A."/>
            <person name="Nagy L.G."/>
            <person name="Floudas D."/>
            <person name="Copeland A."/>
            <person name="Barry K.W."/>
            <person name="Cichocki N."/>
            <person name="Veneault-Fourrey C."/>
            <person name="LaButti K."/>
            <person name="Lindquist E.A."/>
            <person name="Lipzen A."/>
            <person name="Lundell T."/>
            <person name="Morin E."/>
            <person name="Murat C."/>
            <person name="Sun H."/>
            <person name="Tunlid A."/>
            <person name="Henrissat B."/>
            <person name="Grigoriev I.V."/>
            <person name="Hibbett D.S."/>
            <person name="Martin F."/>
            <person name="Nordberg H.P."/>
            <person name="Cantor M.N."/>
            <person name="Hua S.X."/>
        </authorList>
    </citation>
    <scope>NUCLEOTIDE SEQUENCE [LARGE SCALE GENOMIC DNA]</scope>
    <source>
        <strain evidence="4">h7</strain>
    </source>
</reference>
<dbReference type="Proteomes" id="UP000053424">
    <property type="component" value="Unassembled WGS sequence"/>
</dbReference>
<accession>A0A0C3CWH3</accession>
<feature type="region of interest" description="Disordered" evidence="1">
    <location>
        <begin position="64"/>
        <end position="105"/>
    </location>
</feature>
<name>A0A0C3CWH3_HEBCY</name>
<feature type="compositionally biased region" description="Low complexity" evidence="1">
    <location>
        <begin position="64"/>
        <end position="92"/>
    </location>
</feature>
<keyword evidence="4" id="KW-1185">Reference proteome</keyword>
<dbReference type="STRING" id="686832.A0A0C3CWH3"/>
<keyword evidence="2" id="KW-0732">Signal</keyword>
<dbReference type="HOGENOM" id="CLU_120085_0_0_1"/>
<feature type="compositionally biased region" description="Gly residues" evidence="1">
    <location>
        <begin position="94"/>
        <end position="105"/>
    </location>
</feature>
<evidence type="ECO:0000313" key="4">
    <source>
        <dbReference type="Proteomes" id="UP000053424"/>
    </source>
</evidence>
<sequence length="149" mass="14389">MYSSALLVLLTLPFLALAQNNSAASTTITSTTIISSVGLGPGRVETTLISTQVFTTVLPLATGNTTSTNSTNATTSSTSSPSSSPLPTAPTSVNGGGQGGAPVPGAKSTGGGIVYGPDDNYIAAASTIAKNALGASLIASLVGGALAVF</sequence>
<organism evidence="3 4">
    <name type="scientific">Hebeloma cylindrosporum</name>
    <dbReference type="NCBI Taxonomy" id="76867"/>
    <lineage>
        <taxon>Eukaryota</taxon>
        <taxon>Fungi</taxon>
        <taxon>Dikarya</taxon>
        <taxon>Basidiomycota</taxon>
        <taxon>Agaricomycotina</taxon>
        <taxon>Agaricomycetes</taxon>
        <taxon>Agaricomycetidae</taxon>
        <taxon>Agaricales</taxon>
        <taxon>Agaricineae</taxon>
        <taxon>Hymenogastraceae</taxon>
        <taxon>Hebeloma</taxon>
    </lineage>
</organism>
<reference evidence="4" key="2">
    <citation type="submission" date="2015-01" db="EMBL/GenBank/DDBJ databases">
        <title>Evolutionary Origins and Diversification of the Mycorrhizal Mutualists.</title>
        <authorList>
            <consortium name="DOE Joint Genome Institute"/>
            <consortium name="Mycorrhizal Genomics Consortium"/>
            <person name="Kohler A."/>
            <person name="Kuo A."/>
            <person name="Nagy L.G."/>
            <person name="Floudas D."/>
            <person name="Copeland A."/>
            <person name="Barry K.W."/>
            <person name="Cichocki N."/>
            <person name="Veneault-Fourrey C."/>
            <person name="LaButti K."/>
            <person name="Lindquist E.A."/>
            <person name="Lipzen A."/>
            <person name="Lundell T."/>
            <person name="Morin E."/>
            <person name="Murat C."/>
            <person name="Riley R."/>
            <person name="Ohm R."/>
            <person name="Sun H."/>
            <person name="Tunlid A."/>
            <person name="Henrissat B."/>
            <person name="Grigoriev I.V."/>
            <person name="Hibbett D.S."/>
            <person name="Martin F."/>
        </authorList>
    </citation>
    <scope>NUCLEOTIDE SEQUENCE [LARGE SCALE GENOMIC DNA]</scope>
    <source>
        <strain evidence="4">h7</strain>
    </source>
</reference>
<evidence type="ECO:0000256" key="1">
    <source>
        <dbReference type="SAM" id="MobiDB-lite"/>
    </source>
</evidence>
<dbReference type="AlphaFoldDB" id="A0A0C3CWH3"/>
<protein>
    <submittedName>
        <fullName evidence="3">Uncharacterized protein</fullName>
    </submittedName>
</protein>
<evidence type="ECO:0000313" key="3">
    <source>
        <dbReference type="EMBL" id="KIM48176.1"/>
    </source>
</evidence>
<proteinExistence type="predicted"/>
<evidence type="ECO:0000256" key="2">
    <source>
        <dbReference type="SAM" id="SignalP"/>
    </source>
</evidence>
<feature type="chain" id="PRO_5002163078" evidence="2">
    <location>
        <begin position="19"/>
        <end position="149"/>
    </location>
</feature>
<gene>
    <name evidence="3" type="ORF">M413DRAFT_22712</name>
</gene>